<feature type="compositionally biased region" description="Acidic residues" evidence="8">
    <location>
        <begin position="89"/>
        <end position="101"/>
    </location>
</feature>
<keyword evidence="2 6" id="KW-0728">SH3 domain</keyword>
<dbReference type="Pfam" id="PF23554">
    <property type="entry name" value="TPR_DOCK"/>
    <property type="match status" value="1"/>
</dbReference>
<protein>
    <recommendedName>
        <fullName evidence="14">Dedicator of cytokinesis protein 1</fullName>
    </recommendedName>
</protein>
<dbReference type="InterPro" id="IPR027357">
    <property type="entry name" value="DOCKER_dom"/>
</dbReference>
<feature type="region of interest" description="Disordered" evidence="8">
    <location>
        <begin position="1699"/>
        <end position="1818"/>
    </location>
</feature>
<name>A0A0D2XUR7_FUSOF</name>
<keyword evidence="4" id="KW-0597">Phosphoprotein</keyword>
<dbReference type="GO" id="GO:0005085">
    <property type="term" value="F:guanyl-nucleotide exchange factor activity"/>
    <property type="evidence" value="ECO:0007669"/>
    <property type="project" value="UniProtKB-KW"/>
</dbReference>
<evidence type="ECO:0000256" key="4">
    <source>
        <dbReference type="ARBA" id="ARBA00022553"/>
    </source>
</evidence>
<dbReference type="Pfam" id="PF16172">
    <property type="entry name" value="DOCK_N"/>
    <property type="match status" value="1"/>
</dbReference>
<dbReference type="GO" id="GO:0007264">
    <property type="term" value="P:small GTPase-mediated signal transduction"/>
    <property type="evidence" value="ECO:0007669"/>
    <property type="project" value="InterPro"/>
</dbReference>
<dbReference type="SUPFAM" id="SSF50044">
    <property type="entry name" value="SH3-domain"/>
    <property type="match status" value="1"/>
</dbReference>
<dbReference type="STRING" id="426428.A0A0D2XUR7"/>
<keyword evidence="3" id="KW-0963">Cytoplasm</keyword>
<evidence type="ECO:0000259" key="11">
    <source>
        <dbReference type="PROSITE" id="PS51651"/>
    </source>
</evidence>
<dbReference type="PROSITE" id="PS50002">
    <property type="entry name" value="SH3"/>
    <property type="match status" value="1"/>
</dbReference>
<dbReference type="InterPro" id="IPR043161">
    <property type="entry name" value="DOCK_C_lobe_A"/>
</dbReference>
<feature type="compositionally biased region" description="Polar residues" evidence="8">
    <location>
        <begin position="409"/>
        <end position="418"/>
    </location>
</feature>
<dbReference type="Gene3D" id="2.30.30.40">
    <property type="entry name" value="SH3 Domains"/>
    <property type="match status" value="1"/>
</dbReference>
<dbReference type="InterPro" id="IPR042455">
    <property type="entry name" value="DOCK_N_sub1"/>
</dbReference>
<dbReference type="GO" id="GO:0005886">
    <property type="term" value="C:plasma membrane"/>
    <property type="evidence" value="ECO:0007669"/>
    <property type="project" value="TreeGrafter"/>
</dbReference>
<evidence type="ECO:0000313" key="13">
    <source>
        <dbReference type="Proteomes" id="UP000002489"/>
    </source>
</evidence>
<dbReference type="GO" id="GO:0005737">
    <property type="term" value="C:cytoplasm"/>
    <property type="evidence" value="ECO:0007669"/>
    <property type="project" value="UniProtKB-SubCell"/>
</dbReference>
<feature type="domain" description="DOCKER" evidence="11">
    <location>
        <begin position="1233"/>
        <end position="1645"/>
    </location>
</feature>
<sequence length="1818" mass="202720">MPWQPLPRIAFAVATYPFPASSPADLPLEIGDELYIIEETPDGNWLRGYLVAPPSLLAGLTSVKGQTLEARVFSGIFPRSCVEVREMLGEPEEGDENEDAASDGPVLDGDMPRASDSAKSGVTNISARKSRKDGNRSTISSKGRTPFKELPNGTLGSLSIPVDRDPNAPRPAAPVPMLKIGDETPTSLSEPLIDEIASCLREWHSTNLHELLLSRQYSRLDQLSQLITGLNLHRQQFLYNVLTAHEYDRLRERTVWDLVRVNKLCGGEVIVRDPEARGRVLTADDCIVKVIKLQSVMSLLDEPPQSLVELTALHHLMVDIKGFAGASIEETSLVFYLVSKPQYGQPTTLSEGFTVKIPAGGTIVNLAKHAQTKTLFTDLSSQDVGDVPSAETELFLVVKVLASQQIIPSQPLSRSGTGPTAPYSRDNMKPTSSGGMKSTRRSLMWGGKSSRSGISRGSPVTRMDAVAEQNDERLSTSGAESREGTGPPSTAGSKTGSPPDGVQIADRTIGLGVLRLNPIMKQDDEVEHLVNIWSTSSRHAGEKDAGDDWDPLVKELLDSPSGHYEKSRRGERLQLQLKSFNHSDADILIKSTPTMLSGVTKTSKMGFSGAPTRPRSDIYLTLTDAALGKQNLLSRFGGSATAMPSSVHGNNLQITLEVRKTSGERIENCIFASSNTEALSTFKSIATERGEPWNQTLRLALAPNEVPQAHVVMFVSDMPNPPFAIGHMPLWDQGAFIRDGLHGLLLYKIDEHTSTAQPGPTGKGGYLSLSWSPQGKDDHPAEVTGPLAVLRIDTYLCSTRFSQDRVILGLLKWRDLQREEVPGVLRQLIFVPEIEVVKLLSDVLDGLFGILVEYSGSHEFEDLVFTALVRVLGIVHDRRFNLGPLVDQYAENQFNYPFATPCLMRSFTRLLQNPTEPETARKLRATFKVVRHILKFITHARTQQKEKEAGIGITSNTTGFTRELRAIFKALDAMMRNSAPALVGTQTLAVQHFHTWLPELAGLLTTEEILHIAIDFMDSCTDVKGKLVLYKLVLIINYGKLDLFAHPDQKLALSTNTVRWITPHWGHSEETFPEQKRRAVWKIAGDVREHGAELLRRTWEAIGWETTPDERSRYNLSKMGGYQVQYVPALVGPIVELCLSVHEGLRRMAVEVLQTMIVSEWTLSEDLSIIQTETIDRLDLFFKEKPLTESTLQKLFIPELLERFEPLAEIPDEPLYTALPTHLINRLRLMEFLRDMQKEEIFVRYVHQLADLQAESRNHTEAGLALRLHADLYEWDPASQTSALPDPEFPAQTQFERKERLYFDMIKYFEEGESWSHALAAYKELQTQYETNIFDFSKLARTERAIATIYETISKSDKLVPKYFKVVYKGLGFHTNLRDKEYIYEGSPSERASAFTDRMQEQYPAAQIVTGGDVDDVEGQFLVISAVTPHRDLSHHVFQRARVPQVIRDFLLSSHPQTFSISTRRNTNGPVKEHSAEKLVFTTADAFPTILRRSEVVDTQEIRLSAHETALERIVRKTQEMTALEHRVADGNGDHAQLLLDAVSVSVNPTSESSVACYRQLLPEPKEVNDDADEDEDQEASEVELTPQDSAIKMALVDHAIMIKRCLAMFARSPNEILNSRYEELHRFFESTFASEIAHFTPPQPQREMVATPSPTWRRSSRSSEASPKHKNIGVSVNGVTTEEASVIRPVSKRGTRLSFLGGSKKKEPELPTEPEEPAVDIETASNLSRSLSRSQSKEHNRRHSFFRTQSHDEKHPESPGGFSSRGSFDQQFGGGNEKAVENKIPSKKGSVRKRFSMLKLGRKGSKGNGMMGSLDEE</sequence>
<evidence type="ECO:0008006" key="14">
    <source>
        <dbReference type="Google" id="ProtNLM"/>
    </source>
</evidence>
<feature type="compositionally biased region" description="Low complexity" evidence="8">
    <location>
        <begin position="1726"/>
        <end position="1735"/>
    </location>
</feature>
<dbReference type="InterPro" id="IPR036028">
    <property type="entry name" value="SH3-like_dom_sf"/>
</dbReference>
<keyword evidence="5" id="KW-0344">Guanine-nucleotide releasing factor</keyword>
<feature type="domain" description="SH3" evidence="9">
    <location>
        <begin position="7"/>
        <end position="87"/>
    </location>
</feature>
<dbReference type="PANTHER" id="PTHR45653">
    <property type="entry name" value="DEDICATOR OF CYTOKINESIS"/>
    <property type="match status" value="1"/>
</dbReference>
<feature type="region of interest" description="Disordered" evidence="8">
    <location>
        <begin position="1645"/>
        <end position="1675"/>
    </location>
</feature>
<dbReference type="InterPro" id="IPR056372">
    <property type="entry name" value="TPR_DOCK"/>
</dbReference>
<dbReference type="CDD" id="cd08679">
    <property type="entry name" value="C2_DOCK180_related"/>
    <property type="match status" value="1"/>
</dbReference>
<feature type="compositionally biased region" description="Low complexity" evidence="8">
    <location>
        <begin position="446"/>
        <end position="458"/>
    </location>
</feature>
<evidence type="ECO:0000256" key="7">
    <source>
        <dbReference type="PROSITE-ProRule" id="PRU00983"/>
    </source>
</evidence>
<proteinExistence type="inferred from homology"/>
<feature type="compositionally biased region" description="Polar residues" evidence="8">
    <location>
        <begin position="487"/>
        <end position="496"/>
    </location>
</feature>
<dbReference type="InterPro" id="IPR026791">
    <property type="entry name" value="DOCK"/>
</dbReference>
<feature type="domain" description="C2 DOCK-type" evidence="10">
    <location>
        <begin position="615"/>
        <end position="797"/>
    </location>
</feature>
<dbReference type="Pfam" id="PF06920">
    <property type="entry name" value="DHR-2_Lobe_A"/>
    <property type="match status" value="1"/>
</dbReference>
<evidence type="ECO:0000259" key="9">
    <source>
        <dbReference type="PROSITE" id="PS50002"/>
    </source>
</evidence>
<dbReference type="SMART" id="SM00326">
    <property type="entry name" value="SH3"/>
    <property type="match status" value="1"/>
</dbReference>
<evidence type="ECO:0000256" key="3">
    <source>
        <dbReference type="ARBA" id="ARBA00022490"/>
    </source>
</evidence>
<comment type="similarity">
    <text evidence="7">Belongs to the DOCK family.</text>
</comment>
<organism evidence="12 13">
    <name type="scientific">Fusarium oxysporum (strain Fo5176)</name>
    <name type="common">Fusarium vascular wilt</name>
    <dbReference type="NCBI Taxonomy" id="660025"/>
    <lineage>
        <taxon>Eukaryota</taxon>
        <taxon>Fungi</taxon>
        <taxon>Dikarya</taxon>
        <taxon>Ascomycota</taxon>
        <taxon>Pezizomycotina</taxon>
        <taxon>Sordariomycetes</taxon>
        <taxon>Hypocreomycetidae</taxon>
        <taxon>Hypocreales</taxon>
        <taxon>Nectriaceae</taxon>
        <taxon>Fusarium</taxon>
        <taxon>Fusarium oxysporum species complex</taxon>
    </lineage>
</organism>
<dbReference type="EnsemblFungi" id="FOXG_07722T0">
    <property type="protein sequence ID" value="FOXG_07722P0"/>
    <property type="gene ID" value="FOXG_07722"/>
</dbReference>
<dbReference type="InterPro" id="IPR027007">
    <property type="entry name" value="C2_DOCK-type_domain"/>
</dbReference>
<comment type="subcellular location">
    <subcellularLocation>
        <location evidence="1">Cytoplasm</location>
    </subcellularLocation>
</comment>
<evidence type="ECO:0000259" key="10">
    <source>
        <dbReference type="PROSITE" id="PS51650"/>
    </source>
</evidence>
<evidence type="ECO:0000256" key="6">
    <source>
        <dbReference type="PROSITE-ProRule" id="PRU00192"/>
    </source>
</evidence>
<dbReference type="InterPro" id="IPR001452">
    <property type="entry name" value="SH3_domain"/>
</dbReference>
<feature type="compositionally biased region" description="Polar residues" evidence="8">
    <location>
        <begin position="117"/>
        <end position="127"/>
    </location>
</feature>
<dbReference type="CDD" id="cd11684">
    <property type="entry name" value="DHR2_DOCK"/>
    <property type="match status" value="1"/>
</dbReference>
<dbReference type="InterPro" id="IPR046769">
    <property type="entry name" value="DOCKER_Lobe_A"/>
</dbReference>
<evidence type="ECO:0000256" key="1">
    <source>
        <dbReference type="ARBA" id="ARBA00004496"/>
    </source>
</evidence>
<evidence type="ECO:0000256" key="8">
    <source>
        <dbReference type="SAM" id="MobiDB-lite"/>
    </source>
</evidence>
<dbReference type="Gene3D" id="1.20.1270.350">
    <property type="entry name" value="Dedicator of cytokinesis N-terminal subdomain"/>
    <property type="match status" value="1"/>
</dbReference>
<reference evidence="12" key="2">
    <citation type="submission" date="2025-08" db="UniProtKB">
        <authorList>
            <consortium name="EnsemblFungi"/>
        </authorList>
    </citation>
    <scope>IDENTIFICATION</scope>
    <source>
        <strain evidence="12">4287 / CBS 123668 / FGSC 9935 / NRRL 34936</strain>
    </source>
</reference>
<dbReference type="PROSITE" id="PS51650">
    <property type="entry name" value="C2_DOCK"/>
    <property type="match status" value="1"/>
</dbReference>
<feature type="compositionally biased region" description="Basic residues" evidence="8">
    <location>
        <begin position="1786"/>
        <end position="1806"/>
    </location>
</feature>
<dbReference type="Pfam" id="PF00018">
    <property type="entry name" value="SH3_1"/>
    <property type="match status" value="1"/>
</dbReference>
<dbReference type="InterPro" id="IPR035892">
    <property type="entry name" value="C2_domain_sf"/>
</dbReference>
<feature type="region of interest" description="Disordered" evidence="8">
    <location>
        <begin position="89"/>
        <end position="180"/>
    </location>
</feature>
<dbReference type="Proteomes" id="UP000002489">
    <property type="component" value="Unassembled WGS sequence"/>
</dbReference>
<dbReference type="Pfam" id="PF14429">
    <property type="entry name" value="DOCK-C2"/>
    <property type="match status" value="1"/>
</dbReference>
<feature type="region of interest" description="Disordered" evidence="8">
    <location>
        <begin position="409"/>
        <end position="504"/>
    </location>
</feature>
<feature type="compositionally biased region" description="Acidic residues" evidence="8">
    <location>
        <begin position="1711"/>
        <end position="1720"/>
    </location>
</feature>
<evidence type="ECO:0000313" key="12">
    <source>
        <dbReference type="EnsemblFungi" id="FOXG_07722P0"/>
    </source>
</evidence>
<dbReference type="PROSITE" id="PS51651">
    <property type="entry name" value="DOCKER"/>
    <property type="match status" value="1"/>
</dbReference>
<evidence type="ECO:0000256" key="5">
    <source>
        <dbReference type="ARBA" id="ARBA00022658"/>
    </source>
</evidence>
<dbReference type="Gene3D" id="1.25.40.410">
    <property type="match status" value="1"/>
</dbReference>
<evidence type="ECO:0000256" key="2">
    <source>
        <dbReference type="ARBA" id="ARBA00022443"/>
    </source>
</evidence>
<dbReference type="Gene3D" id="2.60.40.150">
    <property type="entry name" value="C2 domain"/>
    <property type="match status" value="1"/>
</dbReference>
<dbReference type="GO" id="GO:0031267">
    <property type="term" value="F:small GTPase binding"/>
    <property type="evidence" value="ECO:0007669"/>
    <property type="project" value="TreeGrafter"/>
</dbReference>
<dbReference type="PANTHER" id="PTHR45653:SF10">
    <property type="entry name" value="MYOBLAST CITY, ISOFORM B"/>
    <property type="match status" value="1"/>
</dbReference>
<reference evidence="13" key="1">
    <citation type="journal article" date="2012" name="Mol. Plant Microbe Interact.">
        <title>A highly conserved effector in Fusarium oxysporum is required for full virulence on Arabidopsis.</title>
        <authorList>
            <person name="Thatcher L.F."/>
            <person name="Gardiner D.M."/>
            <person name="Kazan K."/>
            <person name="Manners J."/>
        </authorList>
    </citation>
    <scope>NUCLEOTIDE SEQUENCE [LARGE SCALE GENOMIC DNA]</scope>
    <source>
        <strain evidence="13">Fo5176</strain>
    </source>
</reference>
<accession>A0A0D2XUR7</accession>
<dbReference type="InterPro" id="IPR032376">
    <property type="entry name" value="DOCK_N"/>
</dbReference>